<feature type="signal peptide" evidence="6">
    <location>
        <begin position="1"/>
        <end position="37"/>
    </location>
</feature>
<protein>
    <recommendedName>
        <fullName evidence="1">Parvulin-like PPIase</fullName>
    </recommendedName>
    <alternativeName>
        <fullName evidence="3">Peptidyl-prolyl cis-trans isomerase plp</fullName>
    </alternativeName>
    <alternativeName>
        <fullName evidence="4">Rotamase plp</fullName>
    </alternativeName>
</protein>
<dbReference type="AlphaFoldDB" id="A0A4Q1UQ31"/>
<dbReference type="InterPro" id="IPR046357">
    <property type="entry name" value="PPIase_dom_sf"/>
</dbReference>
<dbReference type="Gene3D" id="3.10.50.40">
    <property type="match status" value="1"/>
</dbReference>
<dbReference type="PROSITE" id="PS50198">
    <property type="entry name" value="PPIC_PPIASE_2"/>
    <property type="match status" value="1"/>
</dbReference>
<dbReference type="OrthoDB" id="14196at2"/>
<dbReference type="PANTHER" id="PTHR47637:SF1">
    <property type="entry name" value="CHAPERONE SURA"/>
    <property type="match status" value="1"/>
</dbReference>
<keyword evidence="5 8" id="KW-0413">Isomerase</keyword>
<dbReference type="InterPro" id="IPR027304">
    <property type="entry name" value="Trigger_fact/SurA_dom_sf"/>
</dbReference>
<evidence type="ECO:0000256" key="3">
    <source>
        <dbReference type="ARBA" id="ARBA00030642"/>
    </source>
</evidence>
<feature type="domain" description="PpiC" evidence="7">
    <location>
        <begin position="152"/>
        <end position="254"/>
    </location>
</feature>
<keyword evidence="2 6" id="KW-0732">Signal</keyword>
<dbReference type="InterPro" id="IPR050280">
    <property type="entry name" value="OMP_Chaperone_SurA"/>
</dbReference>
<dbReference type="GO" id="GO:0003755">
    <property type="term" value="F:peptidyl-prolyl cis-trans isomerase activity"/>
    <property type="evidence" value="ECO:0007669"/>
    <property type="project" value="UniProtKB-KW"/>
</dbReference>
<comment type="caution">
    <text evidence="8">The sequence shown here is derived from an EMBL/GenBank/DDBJ whole genome shotgun (WGS) entry which is preliminary data.</text>
</comment>
<dbReference type="PANTHER" id="PTHR47637">
    <property type="entry name" value="CHAPERONE SURA"/>
    <property type="match status" value="1"/>
</dbReference>
<dbReference type="SUPFAM" id="SSF54534">
    <property type="entry name" value="FKBP-like"/>
    <property type="match status" value="1"/>
</dbReference>
<keyword evidence="5" id="KW-0697">Rotamase</keyword>
<reference evidence="8 9" key="1">
    <citation type="submission" date="2017-03" db="EMBL/GenBank/DDBJ databases">
        <authorList>
            <person name="Safronova V.I."/>
            <person name="Sazanova A.L."/>
            <person name="Chirak E.R."/>
        </authorList>
    </citation>
    <scope>NUCLEOTIDE SEQUENCE [LARGE SCALE GENOMIC DNA]</scope>
    <source>
        <strain evidence="8 9">Opo-243</strain>
    </source>
</reference>
<evidence type="ECO:0000256" key="5">
    <source>
        <dbReference type="PROSITE-ProRule" id="PRU00278"/>
    </source>
</evidence>
<keyword evidence="9" id="KW-1185">Reference proteome</keyword>
<proteinExistence type="predicted"/>
<evidence type="ECO:0000256" key="6">
    <source>
        <dbReference type="SAM" id="SignalP"/>
    </source>
</evidence>
<evidence type="ECO:0000313" key="8">
    <source>
        <dbReference type="EMBL" id="RXT36467.1"/>
    </source>
</evidence>
<evidence type="ECO:0000256" key="1">
    <source>
        <dbReference type="ARBA" id="ARBA00018370"/>
    </source>
</evidence>
<sequence>MKVMSASRASNPLATARARTAAILLAAVLGTTGQTLAQSATTDRVVAIVNGTQIHESDIKVTDDMVGRNLNSQDPVERHDIILKMYIDTLLLSKVATDRKIVDEADIQRRVTFARNQGLMNNLLAGIGQQAVTDESIRKAYEEVVVKPANNEPELQLRHIFFLFKDPKDDAAVKGAEEKANAAFKRIKAGEDFAAVAADVSEDPITKAKGGEFGWRGRAEMGEEYAKIAFTMKKGEVSEPLKTAVGWHIVKVEDQRTRTPIALEQIRGRVAAMVAANAQFEFVDKLRAEAKIDRFDAQQASDNAAPKQN</sequence>
<feature type="chain" id="PRO_5020364086" description="Parvulin-like PPIase" evidence="6">
    <location>
        <begin position="38"/>
        <end position="309"/>
    </location>
</feature>
<dbReference type="EMBL" id="MZXW01000050">
    <property type="protein sequence ID" value="RXT36467.1"/>
    <property type="molecule type" value="Genomic_DNA"/>
</dbReference>
<evidence type="ECO:0000256" key="4">
    <source>
        <dbReference type="ARBA" id="ARBA00031484"/>
    </source>
</evidence>
<evidence type="ECO:0000256" key="2">
    <source>
        <dbReference type="ARBA" id="ARBA00022729"/>
    </source>
</evidence>
<dbReference type="Pfam" id="PF00639">
    <property type="entry name" value="Rotamase"/>
    <property type="match status" value="1"/>
</dbReference>
<evidence type="ECO:0000259" key="7">
    <source>
        <dbReference type="PROSITE" id="PS50198"/>
    </source>
</evidence>
<organism evidence="8 9">
    <name type="scientific">Bradyrhizobium betae</name>
    <dbReference type="NCBI Taxonomy" id="244734"/>
    <lineage>
        <taxon>Bacteria</taxon>
        <taxon>Pseudomonadati</taxon>
        <taxon>Pseudomonadota</taxon>
        <taxon>Alphaproteobacteria</taxon>
        <taxon>Hyphomicrobiales</taxon>
        <taxon>Nitrobacteraceae</taxon>
        <taxon>Bradyrhizobium</taxon>
    </lineage>
</organism>
<dbReference type="InterPro" id="IPR000297">
    <property type="entry name" value="PPIase_PpiC"/>
</dbReference>
<gene>
    <name evidence="8" type="ORF">B5V03_32930</name>
</gene>
<accession>A0A4Q1UQ31</accession>
<dbReference type="Proteomes" id="UP000290819">
    <property type="component" value="Unassembled WGS sequence"/>
</dbReference>
<evidence type="ECO:0000313" key="9">
    <source>
        <dbReference type="Proteomes" id="UP000290819"/>
    </source>
</evidence>
<dbReference type="SUPFAM" id="SSF109998">
    <property type="entry name" value="Triger factor/SurA peptide-binding domain-like"/>
    <property type="match status" value="1"/>
</dbReference>
<name>A0A4Q1UQ31_9BRAD</name>